<proteinExistence type="evidence at transcript level"/>
<organism evidence="1">
    <name type="scientific">Amblyomma parvum</name>
    <name type="common">South American tick</name>
    <dbReference type="NCBI Taxonomy" id="251391"/>
    <lineage>
        <taxon>Eukaryota</taxon>
        <taxon>Metazoa</taxon>
        <taxon>Ecdysozoa</taxon>
        <taxon>Arthropoda</taxon>
        <taxon>Chelicerata</taxon>
        <taxon>Arachnida</taxon>
        <taxon>Acari</taxon>
        <taxon>Parasitiformes</taxon>
        <taxon>Ixodida</taxon>
        <taxon>Ixodoidea</taxon>
        <taxon>Ixodidae</taxon>
        <taxon>Amblyomminae</taxon>
        <taxon>Amblyomma</taxon>
    </lineage>
</organism>
<dbReference type="AlphaFoldDB" id="A0A023FZZ1"/>
<accession>A0A023FZZ1</accession>
<protein>
    <submittedName>
        <fullName evidence="1">Uncharacterized protein</fullName>
    </submittedName>
</protein>
<name>A0A023FZZ1_AMBPA</name>
<reference evidence="1" key="1">
    <citation type="submission" date="2014-03" db="EMBL/GenBank/DDBJ databases">
        <title>The sialotranscriptome of Amblyomma triste, Amblyomma parvum and Amblyomma cajennense ticks, uncovered by 454-based RNA-seq.</title>
        <authorList>
            <person name="Garcia G.R."/>
            <person name="Gardinassi L.G."/>
            <person name="Ribeiro J.M."/>
            <person name="Anatrielo E."/>
            <person name="Ferreira B.R."/>
            <person name="Moreira H.N."/>
            <person name="Mafra C."/>
            <person name="Olegario M.M."/>
            <person name="Szabo P.J."/>
            <person name="Miranda-Santos I.K."/>
            <person name="Maruyama S.R."/>
        </authorList>
    </citation>
    <scope>NUCLEOTIDE SEQUENCE</scope>
    <source>
        <strain evidence="1">Araguapaz</strain>
        <tissue evidence="1">Salivary glands</tissue>
    </source>
</reference>
<dbReference type="EMBL" id="GBBL01000223">
    <property type="protein sequence ID" value="JAC27097.1"/>
    <property type="molecule type" value="mRNA"/>
</dbReference>
<sequence length="86" mass="10010">MVHCSICLLFNTVVSYFFLLDAAYTERFVFSVIDLIGELCVHLTVSAHLTIPTDAFTYQGCGFLYLWWLWSYYCTAFYRGHMGNLE</sequence>
<evidence type="ECO:0000313" key="1">
    <source>
        <dbReference type="EMBL" id="JAC27097.1"/>
    </source>
</evidence>